<sequence>MREKFHFSVSKWVDGKPRKPFIHSGTPEASGGKLVASLLLGKLSSAEVSVSSVLVDMYCFDFGILHYGPNAKNTLQSVSIHPLHMRFSPNIDDGLGLVWVLKL</sequence>
<keyword evidence="2" id="KW-1185">Reference proteome</keyword>
<accession>A0A5J5BGD7</accession>
<gene>
    <name evidence="1" type="ORF">F0562_024256</name>
</gene>
<protein>
    <submittedName>
        <fullName evidence="1">Uncharacterized protein</fullName>
    </submittedName>
</protein>
<proteinExistence type="predicted"/>
<dbReference type="AlphaFoldDB" id="A0A5J5BGD7"/>
<dbReference type="Proteomes" id="UP000325577">
    <property type="component" value="Linkage Group LG13"/>
</dbReference>
<reference evidence="1 2" key="1">
    <citation type="submission" date="2019-09" db="EMBL/GenBank/DDBJ databases">
        <title>A chromosome-level genome assembly of the Chinese tupelo Nyssa sinensis.</title>
        <authorList>
            <person name="Yang X."/>
            <person name="Kang M."/>
            <person name="Yang Y."/>
            <person name="Xiong H."/>
            <person name="Wang M."/>
            <person name="Zhang Z."/>
            <person name="Wang Z."/>
            <person name="Wu H."/>
            <person name="Ma T."/>
            <person name="Liu J."/>
            <person name="Xi Z."/>
        </authorList>
    </citation>
    <scope>NUCLEOTIDE SEQUENCE [LARGE SCALE GENOMIC DNA]</scope>
    <source>
        <strain evidence="1">J267</strain>
        <tissue evidence="1">Leaf</tissue>
    </source>
</reference>
<organism evidence="1 2">
    <name type="scientific">Nyssa sinensis</name>
    <dbReference type="NCBI Taxonomy" id="561372"/>
    <lineage>
        <taxon>Eukaryota</taxon>
        <taxon>Viridiplantae</taxon>
        <taxon>Streptophyta</taxon>
        <taxon>Embryophyta</taxon>
        <taxon>Tracheophyta</taxon>
        <taxon>Spermatophyta</taxon>
        <taxon>Magnoliopsida</taxon>
        <taxon>eudicotyledons</taxon>
        <taxon>Gunneridae</taxon>
        <taxon>Pentapetalae</taxon>
        <taxon>asterids</taxon>
        <taxon>Cornales</taxon>
        <taxon>Nyssaceae</taxon>
        <taxon>Nyssa</taxon>
    </lineage>
</organism>
<dbReference type="EMBL" id="CM018036">
    <property type="protein sequence ID" value="KAA8540181.1"/>
    <property type="molecule type" value="Genomic_DNA"/>
</dbReference>
<name>A0A5J5BGD7_9ASTE</name>
<evidence type="ECO:0000313" key="2">
    <source>
        <dbReference type="Proteomes" id="UP000325577"/>
    </source>
</evidence>
<evidence type="ECO:0000313" key="1">
    <source>
        <dbReference type="EMBL" id="KAA8540181.1"/>
    </source>
</evidence>